<dbReference type="EMBL" id="OZ243562">
    <property type="protein sequence ID" value="CAN0500730.1"/>
    <property type="molecule type" value="Genomic_DNA"/>
</dbReference>
<reference evidence="1" key="1">
    <citation type="submission" date="2025-03" db="EMBL/GenBank/DDBJ databases">
        <authorList>
            <consortium name="ELIXIR-Norway"/>
            <consortium name="Elixir Norway"/>
        </authorList>
    </citation>
    <scope>NUCLEOTIDE SEQUENCE</scope>
</reference>
<dbReference type="Proteomes" id="UP001162501">
    <property type="component" value="Chromosome 34"/>
</dbReference>
<sequence length="113" mass="11939">MFSIGNHQGNVDQSHSGTPLHTCEDSCHQKDRSLSEGVEEGKSCVPFESVETYGRHVPPQGSAARFRSPDEAVSVFPGLESALTAVGAPLGVPGRPLAPCTEKNEERRGGGHS</sequence>
<name>A0ACB1MJN5_RANTA</name>
<proteinExistence type="predicted"/>
<evidence type="ECO:0000313" key="2">
    <source>
        <dbReference type="Proteomes" id="UP001162501"/>
    </source>
</evidence>
<organism evidence="1 2">
    <name type="scientific">Rangifer tarandus platyrhynchus</name>
    <name type="common">Svalbard reindeer</name>
    <dbReference type="NCBI Taxonomy" id="3082113"/>
    <lineage>
        <taxon>Eukaryota</taxon>
        <taxon>Metazoa</taxon>
        <taxon>Chordata</taxon>
        <taxon>Craniata</taxon>
        <taxon>Vertebrata</taxon>
        <taxon>Euteleostomi</taxon>
        <taxon>Mammalia</taxon>
        <taxon>Eutheria</taxon>
        <taxon>Laurasiatheria</taxon>
        <taxon>Artiodactyla</taxon>
        <taxon>Ruminantia</taxon>
        <taxon>Pecora</taxon>
        <taxon>Cervidae</taxon>
        <taxon>Odocoileinae</taxon>
        <taxon>Rangifer</taxon>
    </lineage>
</organism>
<protein>
    <submittedName>
        <fullName evidence="1">Uncharacterized protein</fullName>
    </submittedName>
</protein>
<evidence type="ECO:0000313" key="1">
    <source>
        <dbReference type="EMBL" id="CAN0500730.1"/>
    </source>
</evidence>
<gene>
    <name evidence="1" type="ORF">MRATA1EN22A_LOCUS22274</name>
</gene>
<accession>A0ACB1MJN5</accession>